<dbReference type="Proteomes" id="UP001314170">
    <property type="component" value="Unassembled WGS sequence"/>
</dbReference>
<dbReference type="InterPro" id="IPR032739">
    <property type="entry name" value="MRNIP"/>
</dbReference>
<evidence type="ECO:0000259" key="2">
    <source>
        <dbReference type="Pfam" id="PF15749"/>
    </source>
</evidence>
<accession>A0AAV1RX39</accession>
<dbReference type="GO" id="GO:0003682">
    <property type="term" value="F:chromatin binding"/>
    <property type="evidence" value="ECO:0007669"/>
    <property type="project" value="TreeGrafter"/>
</dbReference>
<proteinExistence type="predicted"/>
<dbReference type="AlphaFoldDB" id="A0AAV1RX39"/>
<dbReference type="PANTHER" id="PTHR15863">
    <property type="entry name" value="MRN COMPLEX-INTERACTING PROTEIN"/>
    <property type="match status" value="1"/>
</dbReference>
<comment type="caution">
    <text evidence="3">The sequence shown here is derived from an EMBL/GenBank/DDBJ whole genome shotgun (WGS) entry which is preliminary data.</text>
</comment>
<evidence type="ECO:0000313" key="4">
    <source>
        <dbReference type="Proteomes" id="UP001314170"/>
    </source>
</evidence>
<dbReference type="EMBL" id="CAWUPB010001160">
    <property type="protein sequence ID" value="CAK7340807.1"/>
    <property type="molecule type" value="Genomic_DNA"/>
</dbReference>
<protein>
    <recommendedName>
        <fullName evidence="2">MRN complex-interacting protein N-terminal domain-containing protein</fullName>
    </recommendedName>
</protein>
<evidence type="ECO:0000313" key="3">
    <source>
        <dbReference type="EMBL" id="CAK7340807.1"/>
    </source>
</evidence>
<dbReference type="PANTHER" id="PTHR15863:SF2">
    <property type="entry name" value="MRN COMPLEX-INTERACTING PROTEIN"/>
    <property type="match status" value="1"/>
</dbReference>
<organism evidence="3 4">
    <name type="scientific">Dovyalis caffra</name>
    <dbReference type="NCBI Taxonomy" id="77055"/>
    <lineage>
        <taxon>Eukaryota</taxon>
        <taxon>Viridiplantae</taxon>
        <taxon>Streptophyta</taxon>
        <taxon>Embryophyta</taxon>
        <taxon>Tracheophyta</taxon>
        <taxon>Spermatophyta</taxon>
        <taxon>Magnoliopsida</taxon>
        <taxon>eudicotyledons</taxon>
        <taxon>Gunneridae</taxon>
        <taxon>Pentapetalae</taxon>
        <taxon>rosids</taxon>
        <taxon>fabids</taxon>
        <taxon>Malpighiales</taxon>
        <taxon>Salicaceae</taxon>
        <taxon>Flacourtieae</taxon>
        <taxon>Dovyalis</taxon>
    </lineage>
</organism>
<name>A0AAV1RX39_9ROSI</name>
<feature type="domain" description="MRN complex-interacting protein N-terminal" evidence="2">
    <location>
        <begin position="12"/>
        <end position="81"/>
    </location>
</feature>
<feature type="region of interest" description="Disordered" evidence="1">
    <location>
        <begin position="1"/>
        <end position="20"/>
    </location>
</feature>
<dbReference type="GO" id="GO:0005634">
    <property type="term" value="C:nucleus"/>
    <property type="evidence" value="ECO:0007669"/>
    <property type="project" value="TreeGrafter"/>
</dbReference>
<evidence type="ECO:0000256" key="1">
    <source>
        <dbReference type="SAM" id="MobiDB-lite"/>
    </source>
</evidence>
<gene>
    <name evidence="3" type="ORF">DCAF_LOCUS15894</name>
</gene>
<sequence>MNEESHKRRKNKVKQHKKSSNKWTCVVCNQKHYVKKVFSQGCLAKDLLKFVQSYSMCRKITDEQDSLDQEAALIPTSEAYHVGSNEDNQRKAALIWTEYLDGEEDCNIKQEDEDNYKCFF</sequence>
<reference evidence="3 4" key="1">
    <citation type="submission" date="2024-01" db="EMBL/GenBank/DDBJ databases">
        <authorList>
            <person name="Waweru B."/>
        </authorList>
    </citation>
    <scope>NUCLEOTIDE SEQUENCE [LARGE SCALE GENOMIC DNA]</scope>
</reference>
<dbReference type="InterPro" id="IPR049472">
    <property type="entry name" value="MRNIP_N"/>
</dbReference>
<dbReference type="Pfam" id="PF15749">
    <property type="entry name" value="MRNIP"/>
    <property type="match status" value="1"/>
</dbReference>
<feature type="compositionally biased region" description="Basic residues" evidence="1">
    <location>
        <begin position="7"/>
        <end position="20"/>
    </location>
</feature>
<keyword evidence="4" id="KW-1185">Reference proteome</keyword>
<dbReference type="GO" id="GO:0007095">
    <property type="term" value="P:mitotic G2 DNA damage checkpoint signaling"/>
    <property type="evidence" value="ECO:0007669"/>
    <property type="project" value="TreeGrafter"/>
</dbReference>